<feature type="transmembrane region" description="Helical" evidence="4">
    <location>
        <begin position="6"/>
        <end position="27"/>
    </location>
</feature>
<dbReference type="GO" id="GO:0045766">
    <property type="term" value="P:positive regulation of angiogenesis"/>
    <property type="evidence" value="ECO:0007669"/>
    <property type="project" value="InterPro"/>
</dbReference>
<dbReference type="EMBL" id="JW864968">
    <property type="protein sequence ID" value="AFO97485.1"/>
    <property type="molecule type" value="mRNA"/>
</dbReference>
<evidence type="ECO:0000256" key="2">
    <source>
        <dbReference type="ARBA" id="ARBA00023242"/>
    </source>
</evidence>
<feature type="compositionally biased region" description="Polar residues" evidence="3">
    <location>
        <begin position="137"/>
        <end position="146"/>
    </location>
</feature>
<keyword evidence="4" id="KW-1133">Transmembrane helix</keyword>
<evidence type="ECO:0000256" key="4">
    <source>
        <dbReference type="SAM" id="Phobius"/>
    </source>
</evidence>
<feature type="compositionally biased region" description="Basic residues" evidence="3">
    <location>
        <begin position="164"/>
        <end position="173"/>
    </location>
</feature>
<name>V9KGN1_CALMI</name>
<dbReference type="GO" id="GO:0043066">
    <property type="term" value="P:negative regulation of apoptotic process"/>
    <property type="evidence" value="ECO:0007669"/>
    <property type="project" value="InterPro"/>
</dbReference>
<feature type="region of interest" description="Disordered" evidence="3">
    <location>
        <begin position="34"/>
        <end position="54"/>
    </location>
</feature>
<dbReference type="GO" id="GO:0005634">
    <property type="term" value="C:nucleus"/>
    <property type="evidence" value="ECO:0007669"/>
    <property type="project" value="UniProtKB-SubCell"/>
</dbReference>
<dbReference type="InterPro" id="IPR052305">
    <property type="entry name" value="TransReg_TumorExp"/>
</dbReference>
<sequence length="366" mass="39883">AGVPALPAIALSLLLGVAVMLLVVVVCTRAPGHAARSAASRDRRAPPSPSPPLELLLLLQEEEEEESAAWKKAGQHEEAKKRRRKEKAKEPVNGHPPISNDIELLVGEETKGLLTAEKKQIKTKKKKQRMDERSSKEPNISANGNVNEEEAGDWVTKISNREKRQLRKERQKKKSDTGSCLDPSFLGHSDGRRTTSKPAGDNRGSDDQEESPGWSSPPVSVIDPAVSWNELANKTSGWQLTTGGGADADRLGWGLLDRPVATSGWGGTVKEPSSSGVDWDTMESVEQDIFANIVTPDNTSSQESPSRGQMSASLSPPTVDEAWLGLEDPFAVDLDSDWSPPTEEWGNWTGQEILTVHELEKEKLKV</sequence>
<dbReference type="Pfam" id="PF15686">
    <property type="entry name" value="LYRIC"/>
    <property type="match status" value="1"/>
</dbReference>
<dbReference type="PANTHER" id="PTHR23251:SF0">
    <property type="entry name" value="PROTEIN LYRIC"/>
    <property type="match status" value="1"/>
</dbReference>
<feature type="non-terminal residue" evidence="5">
    <location>
        <position position="1"/>
    </location>
</feature>
<accession>V9KGN1</accession>
<evidence type="ECO:0000313" key="5">
    <source>
        <dbReference type="EMBL" id="AFO97485.1"/>
    </source>
</evidence>
<dbReference type="PANTHER" id="PTHR23251">
    <property type="entry name" value="LYSINE-RICH CEACAM1 CO-ISOLATED PROTEIN LYRIC PROTEIN"/>
    <property type="match status" value="1"/>
</dbReference>
<keyword evidence="4" id="KW-0472">Membrane</keyword>
<dbReference type="GO" id="GO:0043123">
    <property type="term" value="P:positive regulation of canonical NF-kappaB signal transduction"/>
    <property type="evidence" value="ECO:0007669"/>
    <property type="project" value="InterPro"/>
</dbReference>
<feature type="compositionally biased region" description="Polar residues" evidence="3">
    <location>
        <begin position="295"/>
        <end position="316"/>
    </location>
</feature>
<dbReference type="GO" id="GO:0003712">
    <property type="term" value="F:transcription coregulator activity"/>
    <property type="evidence" value="ECO:0007669"/>
    <property type="project" value="TreeGrafter"/>
</dbReference>
<keyword evidence="4" id="KW-0812">Transmembrane</keyword>
<keyword evidence="2" id="KW-0539">Nucleus</keyword>
<comment type="subcellular location">
    <subcellularLocation>
        <location evidence="1">Nucleus</location>
    </subcellularLocation>
</comment>
<dbReference type="GO" id="GO:0006357">
    <property type="term" value="P:regulation of transcription by RNA polymerase II"/>
    <property type="evidence" value="ECO:0007669"/>
    <property type="project" value="TreeGrafter"/>
</dbReference>
<organism evidence="5">
    <name type="scientific">Callorhinchus milii</name>
    <name type="common">Ghost shark</name>
    <dbReference type="NCBI Taxonomy" id="7868"/>
    <lineage>
        <taxon>Eukaryota</taxon>
        <taxon>Metazoa</taxon>
        <taxon>Chordata</taxon>
        <taxon>Craniata</taxon>
        <taxon>Vertebrata</taxon>
        <taxon>Chondrichthyes</taxon>
        <taxon>Holocephali</taxon>
        <taxon>Chimaeriformes</taxon>
        <taxon>Callorhinchidae</taxon>
        <taxon>Callorhinchus</taxon>
    </lineage>
</organism>
<evidence type="ECO:0000256" key="1">
    <source>
        <dbReference type="ARBA" id="ARBA00004123"/>
    </source>
</evidence>
<feature type="region of interest" description="Disordered" evidence="3">
    <location>
        <begin position="66"/>
        <end position="228"/>
    </location>
</feature>
<proteinExistence type="evidence at transcript level"/>
<feature type="compositionally biased region" description="Basic and acidic residues" evidence="3">
    <location>
        <begin position="108"/>
        <end position="120"/>
    </location>
</feature>
<protein>
    <submittedName>
        <fullName evidence="5">Protein LYRIC</fullName>
    </submittedName>
</protein>
<feature type="region of interest" description="Disordered" evidence="3">
    <location>
        <begin position="295"/>
        <end position="320"/>
    </location>
</feature>
<dbReference type="InterPro" id="IPR031402">
    <property type="entry name" value="LYRIC"/>
</dbReference>
<reference evidence="5" key="1">
    <citation type="journal article" date="2014" name="Nature">
        <title>Elephant shark genome provides unique insights into gnathostome evolution.</title>
        <authorList>
            <consortium name="International Elephant Shark Genome Sequencing Consortium"/>
            <person name="Venkatesh B."/>
            <person name="Lee A.P."/>
            <person name="Ravi V."/>
            <person name="Maurya A.K."/>
            <person name="Lian M.M."/>
            <person name="Swann J.B."/>
            <person name="Ohta Y."/>
            <person name="Flajnik M.F."/>
            <person name="Sutoh Y."/>
            <person name="Kasahara M."/>
            <person name="Hoon S."/>
            <person name="Gangu V."/>
            <person name="Roy S.W."/>
            <person name="Irimia M."/>
            <person name="Korzh V."/>
            <person name="Kondrychyn I."/>
            <person name="Lim Z.W."/>
            <person name="Tay B.H."/>
            <person name="Tohari S."/>
            <person name="Kong K.W."/>
            <person name="Ho S."/>
            <person name="Lorente-Galdos B."/>
            <person name="Quilez J."/>
            <person name="Marques-Bonet T."/>
            <person name="Raney B.J."/>
            <person name="Ingham P.W."/>
            <person name="Tay A."/>
            <person name="Hillier L.W."/>
            <person name="Minx P."/>
            <person name="Boehm T."/>
            <person name="Wilson R.K."/>
            <person name="Brenner S."/>
            <person name="Warren W.C."/>
        </authorList>
    </citation>
    <scope>NUCLEOTIDE SEQUENCE</scope>
    <source>
        <tissue evidence="5">Spleen</tissue>
    </source>
</reference>
<evidence type="ECO:0000256" key="3">
    <source>
        <dbReference type="SAM" id="MobiDB-lite"/>
    </source>
</evidence>
<dbReference type="AlphaFoldDB" id="V9KGN1"/>